<evidence type="ECO:0000313" key="2">
    <source>
        <dbReference type="Proteomes" id="UP000536835"/>
    </source>
</evidence>
<accession>A0A7Y3W5N0</accession>
<proteinExistence type="predicted"/>
<keyword evidence="2" id="KW-1185">Reference proteome</keyword>
<reference evidence="1 2" key="1">
    <citation type="submission" date="2020-05" db="EMBL/GenBank/DDBJ databases">
        <title>Parvularcula mediterraneae sp. nov., isolated from polypropylene straw from shallow seawater of the seashore of Laganas in Zakynthos island, Greece.</title>
        <authorList>
            <person name="Szabo I."/>
            <person name="Al-Omari J."/>
            <person name="Rado J."/>
            <person name="Szerdahelyi G.S."/>
        </authorList>
    </citation>
    <scope>NUCLEOTIDE SEQUENCE [LARGE SCALE GENOMIC DNA]</scope>
    <source>
        <strain evidence="1 2">ZS-1/3</strain>
    </source>
</reference>
<sequence length="151" mass="16604">MKNVDDLTSCLKPAITIIASAFLLAACSPKTSDGVSYEKKSDGELTKVCKGTLEDYVEAVRLGGRAPKKDINRAIKSCCKGLKETTRKFSAEQKAATWYSLQRSRDLTLSRNEVEAASRIREALLNDLPTPERLEVIRAKSSVSICMAQSF</sequence>
<dbReference type="RefSeq" id="WP_173199592.1">
    <property type="nucleotide sequence ID" value="NZ_JABFCX010000003.1"/>
</dbReference>
<dbReference type="AlphaFoldDB" id="A0A7Y3W5N0"/>
<evidence type="ECO:0008006" key="3">
    <source>
        <dbReference type="Google" id="ProtNLM"/>
    </source>
</evidence>
<comment type="caution">
    <text evidence="1">The sequence shown here is derived from an EMBL/GenBank/DDBJ whole genome shotgun (WGS) entry which is preliminary data.</text>
</comment>
<dbReference type="Proteomes" id="UP000536835">
    <property type="component" value="Unassembled WGS sequence"/>
</dbReference>
<organism evidence="1 2">
    <name type="scientific">Parvularcula mediterranea</name>
    <dbReference type="NCBI Taxonomy" id="2732508"/>
    <lineage>
        <taxon>Bacteria</taxon>
        <taxon>Pseudomonadati</taxon>
        <taxon>Pseudomonadota</taxon>
        <taxon>Alphaproteobacteria</taxon>
        <taxon>Parvularculales</taxon>
        <taxon>Parvularculaceae</taxon>
        <taxon>Parvularcula</taxon>
    </lineage>
</organism>
<name>A0A7Y3W5N0_9PROT</name>
<gene>
    <name evidence="1" type="ORF">HK107_10740</name>
</gene>
<evidence type="ECO:0000313" key="1">
    <source>
        <dbReference type="EMBL" id="NNU16794.1"/>
    </source>
</evidence>
<protein>
    <recommendedName>
        <fullName evidence="3">Lipoprotein</fullName>
    </recommendedName>
</protein>
<dbReference type="EMBL" id="JABFCX010000003">
    <property type="protein sequence ID" value="NNU16794.1"/>
    <property type="molecule type" value="Genomic_DNA"/>
</dbReference>
<dbReference type="PROSITE" id="PS51257">
    <property type="entry name" value="PROKAR_LIPOPROTEIN"/>
    <property type="match status" value="1"/>
</dbReference>